<organism evidence="1 2">
    <name type="scientific">Microvirga terricola</name>
    <dbReference type="NCBI Taxonomy" id="2719797"/>
    <lineage>
        <taxon>Bacteria</taxon>
        <taxon>Pseudomonadati</taxon>
        <taxon>Pseudomonadota</taxon>
        <taxon>Alphaproteobacteria</taxon>
        <taxon>Hyphomicrobiales</taxon>
        <taxon>Methylobacteriaceae</taxon>
        <taxon>Microvirga</taxon>
    </lineage>
</organism>
<dbReference type="EMBL" id="JAATJS010000003">
    <property type="protein sequence ID" value="NIX76810.1"/>
    <property type="molecule type" value="Genomic_DNA"/>
</dbReference>
<dbReference type="RefSeq" id="WP_167672722.1">
    <property type="nucleotide sequence ID" value="NZ_JAATJS010000003.1"/>
</dbReference>
<evidence type="ECO:0000313" key="2">
    <source>
        <dbReference type="Proteomes" id="UP000707352"/>
    </source>
</evidence>
<evidence type="ECO:0000313" key="1">
    <source>
        <dbReference type="EMBL" id="NIX76810.1"/>
    </source>
</evidence>
<proteinExistence type="predicted"/>
<sequence length="158" mass="17798">MPILDVFRYFNRLEDHHDLTLLDGPEGTLAASTGPDLAKTIVSDALLLAFSIARQRRRPLDHHPVGSRRGTLDEYCLVVLMIASRLPDSSLATEAASALGLDDAILSLVADLMRQIDRTYLYWRVPSLAEFRAVIGNRAWRDVEVEESLNQSGFRFRF</sequence>
<comment type="caution">
    <text evidence="1">The sequence shown here is derived from an EMBL/GenBank/DDBJ whole genome shotgun (WGS) entry which is preliminary data.</text>
</comment>
<protein>
    <submittedName>
        <fullName evidence="1">Uncharacterized protein</fullName>
    </submittedName>
</protein>
<name>A0ABX0VAD1_9HYPH</name>
<dbReference type="Proteomes" id="UP000707352">
    <property type="component" value="Unassembled WGS sequence"/>
</dbReference>
<gene>
    <name evidence="1" type="ORF">HB375_09310</name>
</gene>
<keyword evidence="2" id="KW-1185">Reference proteome</keyword>
<reference evidence="1 2" key="1">
    <citation type="submission" date="2020-03" db="EMBL/GenBank/DDBJ databases">
        <title>The genome sequence of Microvirga sp. c23x22.</title>
        <authorList>
            <person name="Zhang X."/>
        </authorList>
    </citation>
    <scope>NUCLEOTIDE SEQUENCE [LARGE SCALE GENOMIC DNA]</scope>
    <source>
        <strain evidence="2">c23x22</strain>
    </source>
</reference>
<accession>A0ABX0VAD1</accession>